<accession>A0A9X2NMW9</accession>
<organism evidence="4 5">
    <name type="scientific">Amycolatopsis iheyensis</name>
    <dbReference type="NCBI Taxonomy" id="2945988"/>
    <lineage>
        <taxon>Bacteria</taxon>
        <taxon>Bacillati</taxon>
        <taxon>Actinomycetota</taxon>
        <taxon>Actinomycetes</taxon>
        <taxon>Pseudonocardiales</taxon>
        <taxon>Pseudonocardiaceae</taxon>
        <taxon>Amycolatopsis</taxon>
    </lineage>
</organism>
<dbReference type="EMBL" id="JAMXQV010000021">
    <property type="protein sequence ID" value="MCR6487830.1"/>
    <property type="molecule type" value="Genomic_DNA"/>
</dbReference>
<evidence type="ECO:0000259" key="3">
    <source>
        <dbReference type="Pfam" id="PF25302"/>
    </source>
</evidence>
<sequence>MRKAGSRPSRPGDGRGRRAATTAVRRVRAAVGVAVLVGGLVVGFYPPARTAALHQLDALRQRVLDLAGTALGPVRPATVDGPVAAPDHPPKAVFDTFKNTYWTAVWAEGAKPALVVRLGSPVALRKVIVTNGASDAFAAHARPATLEFSYSNEKSDIVAVADSPQPQELTLANAVGVTGLKITVLAVHPAQDAKDLALSELELFGVGG</sequence>
<feature type="domain" description="NAD glycohydrolase translocation F5/8 type C" evidence="3">
    <location>
        <begin position="95"/>
        <end position="202"/>
    </location>
</feature>
<dbReference type="RefSeq" id="WP_257924394.1">
    <property type="nucleotide sequence ID" value="NZ_JAMXQV010000021.1"/>
</dbReference>
<evidence type="ECO:0000313" key="5">
    <source>
        <dbReference type="Proteomes" id="UP001144096"/>
    </source>
</evidence>
<dbReference type="InterPro" id="IPR057561">
    <property type="entry name" value="NADase_transloc"/>
</dbReference>
<dbReference type="AlphaFoldDB" id="A0A9X2NMW9"/>
<keyword evidence="2" id="KW-0472">Membrane</keyword>
<name>A0A9X2NMW9_9PSEU</name>
<dbReference type="Gene3D" id="2.60.120.260">
    <property type="entry name" value="Galactose-binding domain-like"/>
    <property type="match status" value="1"/>
</dbReference>
<dbReference type="NCBIfam" id="NF047619">
    <property type="entry name" value="NADase_discoid"/>
    <property type="match status" value="1"/>
</dbReference>
<keyword evidence="2" id="KW-1133">Transmembrane helix</keyword>
<comment type="caution">
    <text evidence="4">The sequence shown here is derived from an EMBL/GenBank/DDBJ whole genome shotgun (WGS) entry which is preliminary data.</text>
</comment>
<proteinExistence type="predicted"/>
<dbReference type="Pfam" id="PF25302">
    <property type="entry name" value="NADase_transloc"/>
    <property type="match status" value="1"/>
</dbReference>
<evidence type="ECO:0000313" key="4">
    <source>
        <dbReference type="EMBL" id="MCR6487830.1"/>
    </source>
</evidence>
<dbReference type="Proteomes" id="UP001144096">
    <property type="component" value="Unassembled WGS sequence"/>
</dbReference>
<protein>
    <submittedName>
        <fullName evidence="4">Discoidin domain-containing protein</fullName>
    </submittedName>
</protein>
<evidence type="ECO:0000256" key="1">
    <source>
        <dbReference type="SAM" id="MobiDB-lite"/>
    </source>
</evidence>
<feature type="transmembrane region" description="Helical" evidence="2">
    <location>
        <begin position="27"/>
        <end position="45"/>
    </location>
</feature>
<reference evidence="4" key="1">
    <citation type="submission" date="2022-06" db="EMBL/GenBank/DDBJ databases">
        <title>Amycolatopsis iheyaensis sp. nov., a new species of the genus Amycolatopsis isolated from soil in Iheya island, Japan.</title>
        <authorList>
            <person name="Ngamcharungchit C."/>
            <person name="Kanto H."/>
            <person name="Take A."/>
            <person name="Intra B."/>
            <person name="Matsumoto A."/>
            <person name="Panbangred W."/>
            <person name="Inahashi Y."/>
        </authorList>
    </citation>
    <scope>NUCLEOTIDE SEQUENCE</scope>
    <source>
        <strain evidence="4">OK19-0408</strain>
    </source>
</reference>
<keyword evidence="2" id="KW-0812">Transmembrane</keyword>
<dbReference type="SUPFAM" id="SSF49785">
    <property type="entry name" value="Galactose-binding domain-like"/>
    <property type="match status" value="1"/>
</dbReference>
<feature type="region of interest" description="Disordered" evidence="1">
    <location>
        <begin position="1"/>
        <end position="21"/>
    </location>
</feature>
<evidence type="ECO:0000256" key="2">
    <source>
        <dbReference type="SAM" id="Phobius"/>
    </source>
</evidence>
<dbReference type="InterPro" id="IPR008979">
    <property type="entry name" value="Galactose-bd-like_sf"/>
</dbReference>
<gene>
    <name evidence="4" type="ORF">M8542_33890</name>
</gene>
<keyword evidence="5" id="KW-1185">Reference proteome</keyword>